<dbReference type="SMART" id="SM00679">
    <property type="entry name" value="CTNS"/>
    <property type="match status" value="2"/>
</dbReference>
<evidence type="ECO:0000256" key="1">
    <source>
        <dbReference type="ARBA" id="ARBA00004116"/>
    </source>
</evidence>
<evidence type="ECO:0000256" key="11">
    <source>
        <dbReference type="SAM" id="Phobius"/>
    </source>
</evidence>
<evidence type="ECO:0000256" key="6">
    <source>
        <dbReference type="ARBA" id="ARBA00022737"/>
    </source>
</evidence>
<evidence type="ECO:0000313" key="13">
    <source>
        <dbReference type="Proteomes" id="UP000504638"/>
    </source>
</evidence>
<dbReference type="GO" id="GO:0015101">
    <property type="term" value="F:organic cation transmembrane transporter activity"/>
    <property type="evidence" value="ECO:0007669"/>
    <property type="project" value="UniProtKB-ARBA"/>
</dbReference>
<keyword evidence="3" id="KW-0813">Transport</keyword>
<reference evidence="14" key="2">
    <citation type="submission" date="2020-04" db="EMBL/GenBank/DDBJ databases">
        <authorList>
            <consortium name="NCBI Genome Project"/>
        </authorList>
    </citation>
    <scope>NUCLEOTIDE SEQUENCE</scope>
    <source>
        <strain evidence="14">CBS 781.70</strain>
    </source>
</reference>
<proteinExistence type="inferred from homology"/>
<dbReference type="GeneID" id="54418042"/>
<dbReference type="PANTHER" id="PTHR16201:SF35">
    <property type="entry name" value="VACUOLAR AMINO ACID TRANSPORTER YPQ1-RELATED"/>
    <property type="match status" value="1"/>
</dbReference>
<feature type="transmembrane region" description="Helical" evidence="11">
    <location>
        <begin position="188"/>
        <end position="208"/>
    </location>
</feature>
<dbReference type="GO" id="GO:0034490">
    <property type="term" value="P:basic amino acid transmembrane import into vacuole"/>
    <property type="evidence" value="ECO:0007669"/>
    <property type="project" value="UniProtKB-ARBA"/>
</dbReference>
<protein>
    <submittedName>
        <fullName evidence="12 14">PQ-loop-domain-containing protein</fullName>
    </submittedName>
</protein>
<evidence type="ECO:0000256" key="5">
    <source>
        <dbReference type="ARBA" id="ARBA00022692"/>
    </source>
</evidence>
<dbReference type="FunFam" id="1.20.1280.290:FF:000011">
    <property type="entry name" value="PQ loop repeat protein"/>
    <property type="match status" value="1"/>
</dbReference>
<dbReference type="InterPro" id="IPR006603">
    <property type="entry name" value="PQ-loop_rpt"/>
</dbReference>
<feature type="compositionally biased region" description="Basic and acidic residues" evidence="10">
    <location>
        <begin position="116"/>
        <end position="126"/>
    </location>
</feature>
<dbReference type="AlphaFoldDB" id="A0A6G1G7P2"/>
<evidence type="ECO:0000256" key="3">
    <source>
        <dbReference type="ARBA" id="ARBA00022448"/>
    </source>
</evidence>
<evidence type="ECO:0000256" key="2">
    <source>
        <dbReference type="ARBA" id="ARBA00004127"/>
    </source>
</evidence>
<feature type="transmembrane region" description="Helical" evidence="11">
    <location>
        <begin position="312"/>
        <end position="335"/>
    </location>
</feature>
<evidence type="ECO:0000313" key="14">
    <source>
        <dbReference type="RefSeq" id="XP_033535694.1"/>
    </source>
</evidence>
<dbReference type="GO" id="GO:0005773">
    <property type="term" value="C:vacuole"/>
    <property type="evidence" value="ECO:0007669"/>
    <property type="project" value="UniProtKB-SubCell"/>
</dbReference>
<evidence type="ECO:0000256" key="8">
    <source>
        <dbReference type="ARBA" id="ARBA00023136"/>
    </source>
</evidence>
<dbReference type="Gene3D" id="1.20.1280.290">
    <property type="match status" value="2"/>
</dbReference>
<evidence type="ECO:0000256" key="10">
    <source>
        <dbReference type="SAM" id="MobiDB-lite"/>
    </source>
</evidence>
<dbReference type="RefSeq" id="XP_033535694.1">
    <property type="nucleotide sequence ID" value="XM_033677472.1"/>
</dbReference>
<reference evidence="14" key="3">
    <citation type="submission" date="2025-04" db="UniProtKB">
        <authorList>
            <consortium name="RefSeq"/>
        </authorList>
    </citation>
    <scope>IDENTIFICATION</scope>
    <source>
        <strain evidence="14">CBS 781.70</strain>
    </source>
</reference>
<feature type="compositionally biased region" description="Basic and acidic residues" evidence="10">
    <location>
        <begin position="136"/>
        <end position="146"/>
    </location>
</feature>
<evidence type="ECO:0000256" key="4">
    <source>
        <dbReference type="ARBA" id="ARBA00022554"/>
    </source>
</evidence>
<keyword evidence="8 11" id="KW-0472">Membrane</keyword>
<dbReference type="InterPro" id="IPR051415">
    <property type="entry name" value="LAAT-1"/>
</dbReference>
<keyword evidence="6" id="KW-0677">Repeat</keyword>
<dbReference type="GO" id="GO:0098588">
    <property type="term" value="C:bounding membrane of organelle"/>
    <property type="evidence" value="ECO:0007669"/>
    <property type="project" value="UniProtKB-ARBA"/>
</dbReference>
<dbReference type="GO" id="GO:0015174">
    <property type="term" value="F:basic amino acid transmembrane transporter activity"/>
    <property type="evidence" value="ECO:0007669"/>
    <property type="project" value="UniProtKB-ARBA"/>
</dbReference>
<feature type="transmembrane region" description="Helical" evidence="11">
    <location>
        <begin position="266"/>
        <end position="285"/>
    </location>
</feature>
<accession>A0A6G1G7P2</accession>
<dbReference type="GO" id="GO:0015179">
    <property type="term" value="F:L-amino acid transmembrane transporter activity"/>
    <property type="evidence" value="ECO:0007669"/>
    <property type="project" value="UniProtKB-ARBA"/>
</dbReference>
<organism evidence="12">
    <name type="scientific">Eremomyces bilateralis CBS 781.70</name>
    <dbReference type="NCBI Taxonomy" id="1392243"/>
    <lineage>
        <taxon>Eukaryota</taxon>
        <taxon>Fungi</taxon>
        <taxon>Dikarya</taxon>
        <taxon>Ascomycota</taxon>
        <taxon>Pezizomycotina</taxon>
        <taxon>Dothideomycetes</taxon>
        <taxon>Dothideomycetes incertae sedis</taxon>
        <taxon>Eremomycetales</taxon>
        <taxon>Eremomycetaceae</taxon>
        <taxon>Eremomyces</taxon>
    </lineage>
</organism>
<dbReference type="GO" id="GO:0034488">
    <property type="term" value="P:basic amino acid transmembrane export from vacuole"/>
    <property type="evidence" value="ECO:0007669"/>
    <property type="project" value="UniProtKB-ARBA"/>
</dbReference>
<dbReference type="Proteomes" id="UP000504638">
    <property type="component" value="Unplaced"/>
</dbReference>
<feature type="transmembrane region" description="Helical" evidence="11">
    <location>
        <begin position="12"/>
        <end position="35"/>
    </location>
</feature>
<keyword evidence="4" id="KW-0926">Vacuole</keyword>
<sequence length="352" mass="38854">MYPPSIGTSLPIEAISGICGSISIACWVVVFSPQIVENFRRRSAEGLSIVFVVIWLAGDVFNIAGAVMQKVLPTMIILAVYYTLADIVLLCQCFYYKGFTLKDDVPPPAANGHSSDAADERARLLPDSRPPPPSSLERRPSFRERLLSSSADGTNLSPVTPWHSHAPVDETSPSTPPFSSPRSRVQALLFNATGIILVLASGVLGWWLSSHPSSEDAQKPTDPGALRFSWWGQVCGYVCALLYLGSRVPQLLLNYRRKSTEGISMLFFIFAVLGNSTYVLSIMAFEPRCPGVEGCAGGEAARMYWRYMLVNLSWILGSLGTLFLDMGVFVQYFIYRKDEEEDYNDEDVIVAR</sequence>
<name>A0A6G1G7P2_9PEZI</name>
<keyword evidence="13" id="KW-1185">Reference proteome</keyword>
<comment type="subcellular location">
    <subcellularLocation>
        <location evidence="2">Endomembrane system</location>
        <topology evidence="2">Multi-pass membrane protein</topology>
    </subcellularLocation>
    <subcellularLocation>
        <location evidence="1">Vacuole</location>
    </subcellularLocation>
</comment>
<keyword evidence="5 11" id="KW-0812">Transmembrane</keyword>
<evidence type="ECO:0000313" key="12">
    <source>
        <dbReference type="EMBL" id="KAF1814063.1"/>
    </source>
</evidence>
<dbReference type="GO" id="GO:0012505">
    <property type="term" value="C:endomembrane system"/>
    <property type="evidence" value="ECO:0007669"/>
    <property type="project" value="UniProtKB-SubCell"/>
</dbReference>
<feature type="region of interest" description="Disordered" evidence="10">
    <location>
        <begin position="109"/>
        <end position="179"/>
    </location>
</feature>
<feature type="transmembrane region" description="Helical" evidence="11">
    <location>
        <begin position="228"/>
        <end position="245"/>
    </location>
</feature>
<keyword evidence="7 11" id="KW-1133">Transmembrane helix</keyword>
<evidence type="ECO:0000256" key="9">
    <source>
        <dbReference type="ARBA" id="ARBA00038039"/>
    </source>
</evidence>
<evidence type="ECO:0000256" key="7">
    <source>
        <dbReference type="ARBA" id="ARBA00022989"/>
    </source>
</evidence>
<dbReference type="PANTHER" id="PTHR16201">
    <property type="entry name" value="SEVEN TRANSMEMBRANE PROTEIN 1-RELATED"/>
    <property type="match status" value="1"/>
</dbReference>
<comment type="similarity">
    <text evidence="9">Belongs to the laat-1 family.</text>
</comment>
<reference evidence="12 14" key="1">
    <citation type="submission" date="2020-01" db="EMBL/GenBank/DDBJ databases">
        <authorList>
            <consortium name="DOE Joint Genome Institute"/>
            <person name="Haridas S."/>
            <person name="Albert R."/>
            <person name="Binder M."/>
            <person name="Bloem J."/>
            <person name="Labutti K."/>
            <person name="Salamov A."/>
            <person name="Andreopoulos B."/>
            <person name="Baker S.E."/>
            <person name="Barry K."/>
            <person name="Bills G."/>
            <person name="Bluhm B.H."/>
            <person name="Cannon C."/>
            <person name="Castanera R."/>
            <person name="Culley D.E."/>
            <person name="Daum C."/>
            <person name="Ezra D."/>
            <person name="Gonzalez J.B."/>
            <person name="Henrissat B."/>
            <person name="Kuo A."/>
            <person name="Liang C."/>
            <person name="Lipzen A."/>
            <person name="Lutzoni F."/>
            <person name="Magnuson J."/>
            <person name="Mondo S."/>
            <person name="Nolan M."/>
            <person name="Ohm R."/>
            <person name="Pangilinan J."/>
            <person name="Park H.-J."/>
            <person name="Ramirez L."/>
            <person name="Alfaro M."/>
            <person name="Sun H."/>
            <person name="Tritt A."/>
            <person name="Yoshinaga Y."/>
            <person name="Zwiers L.-H."/>
            <person name="Turgeon B.G."/>
            <person name="Goodwin S.B."/>
            <person name="Spatafora J.W."/>
            <person name="Crous P.W."/>
            <person name="Grigoriev I.V."/>
        </authorList>
    </citation>
    <scope>NUCLEOTIDE SEQUENCE</scope>
    <source>
        <strain evidence="12 14">CBS 781.70</strain>
    </source>
</reference>
<dbReference type="Pfam" id="PF04193">
    <property type="entry name" value="PQ-loop"/>
    <property type="match status" value="2"/>
</dbReference>
<feature type="transmembrane region" description="Helical" evidence="11">
    <location>
        <begin position="74"/>
        <end position="96"/>
    </location>
</feature>
<gene>
    <name evidence="12 14" type="ORF">P152DRAFT_433785</name>
</gene>
<dbReference type="OrthoDB" id="8048523at2759"/>
<dbReference type="EMBL" id="ML975154">
    <property type="protein sequence ID" value="KAF1814063.1"/>
    <property type="molecule type" value="Genomic_DNA"/>
</dbReference>
<feature type="transmembrane region" description="Helical" evidence="11">
    <location>
        <begin position="47"/>
        <end position="68"/>
    </location>
</feature>